<dbReference type="STRING" id="857340.A0A086TA97"/>
<dbReference type="Gene3D" id="3.40.50.720">
    <property type="entry name" value="NAD(P)-binding Rossmann-like Domain"/>
    <property type="match status" value="1"/>
</dbReference>
<comment type="caution">
    <text evidence="2">The sequence shown here is derived from an EMBL/GenBank/DDBJ whole genome shotgun (WGS) entry which is preliminary data.</text>
</comment>
<reference evidence="3" key="1">
    <citation type="journal article" date="2014" name="Genome Announc.">
        <title>Genome sequence and annotation of Acremonium chrysogenum, producer of the beta-lactam antibiotic cephalosporin C.</title>
        <authorList>
            <person name="Terfehr D."/>
            <person name="Dahlmann T.A."/>
            <person name="Specht T."/>
            <person name="Zadra I."/>
            <person name="Kuernsteiner H."/>
            <person name="Kueck U."/>
        </authorList>
    </citation>
    <scope>NUCLEOTIDE SEQUENCE [LARGE SCALE GENOMIC DNA]</scope>
    <source>
        <strain evidence="3">ATCC 11550 / CBS 779.69 / DSM 880 / IAM 14645 / JCM 23072 / IMI 49137</strain>
    </source>
</reference>
<dbReference type="PANTHER" id="PTHR32487:SF8">
    <property type="entry name" value="NAD-DEPENDENT EPIMERASE_DEHYDRATASE DOMAIN-CONTAINING PROTEIN"/>
    <property type="match status" value="1"/>
</dbReference>
<dbReference type="CDD" id="cd08948">
    <property type="entry name" value="5beta-POR_like_SDR_a"/>
    <property type="match status" value="1"/>
</dbReference>
<dbReference type="InterPro" id="IPR036291">
    <property type="entry name" value="NAD(P)-bd_dom_sf"/>
</dbReference>
<sequence>MAPNHALVFGASGITGWAITNLIIQGYPTPETFGSVTALTNRPLTREAAQWPESDKLDIVSGINIMTDKGQAGFEEELKAKVKHLPEITHVYFFEAYVMDPDGEKEVAINKDMLSRAVRAVDKLSPNLKFVVLPTGTKAYGVHLLDKFPFADSVPLKESLPRIPEPYASQLFYFAQCDELRSLSKGKGWTWCDVIPDMIVGFVPQNNVYSLAQWLGLYLSLRREMYGAGSEVPFPGSDKSYKILSNDSSQDIVAKTSIIASLKPEKSGGERYNAADNAQPSSWSQKWPVICDYFGLKGVGPPAGDVGPDPVQFINENIDKWREIEKKHGLVTGRAGNERSYSGFPVFIMRLFDFDRHLDMTKVHEMMGDQKAEVDTKTAWYTAFDRYRKAKIIP</sequence>
<dbReference type="Pfam" id="PF22917">
    <property type="entry name" value="PRISE"/>
    <property type="match status" value="1"/>
</dbReference>
<dbReference type="Proteomes" id="UP000029964">
    <property type="component" value="Unassembled WGS sequence"/>
</dbReference>
<evidence type="ECO:0000259" key="1">
    <source>
        <dbReference type="Pfam" id="PF22917"/>
    </source>
</evidence>
<dbReference type="HOGENOM" id="CLU_030125_2_0_1"/>
<protein>
    <submittedName>
        <fullName evidence="2">3-oxo-Delta(4,5)-steroid 5-beta-reductase-like protein</fullName>
    </submittedName>
</protein>
<dbReference type="AlphaFoldDB" id="A0A086TA97"/>
<dbReference type="InterPro" id="IPR055222">
    <property type="entry name" value="PRISE-like_Rossmann-fold"/>
</dbReference>
<name>A0A086TA97_HAPC1</name>
<dbReference type="SUPFAM" id="SSF51735">
    <property type="entry name" value="NAD(P)-binding Rossmann-fold domains"/>
    <property type="match status" value="1"/>
</dbReference>
<dbReference type="PANTHER" id="PTHR32487">
    <property type="entry name" value="3-OXO-DELTA(4,5)-STEROID 5-BETA-REDUCTASE"/>
    <property type="match status" value="1"/>
</dbReference>
<keyword evidence="3" id="KW-1185">Reference proteome</keyword>
<evidence type="ECO:0000313" key="2">
    <source>
        <dbReference type="EMBL" id="KFH46279.1"/>
    </source>
</evidence>
<accession>A0A086TA97</accession>
<dbReference type="EMBL" id="JPKY01000021">
    <property type="protein sequence ID" value="KFH46279.1"/>
    <property type="molecule type" value="Genomic_DNA"/>
</dbReference>
<gene>
    <name evidence="2" type="ORF">ACRE_028560</name>
</gene>
<organism evidence="2 3">
    <name type="scientific">Hapsidospora chrysogenum (strain ATCC 11550 / CBS 779.69 / DSM 880 / IAM 14645 / JCM 23072 / IMI 49137)</name>
    <name type="common">Acremonium chrysogenum</name>
    <dbReference type="NCBI Taxonomy" id="857340"/>
    <lineage>
        <taxon>Eukaryota</taxon>
        <taxon>Fungi</taxon>
        <taxon>Dikarya</taxon>
        <taxon>Ascomycota</taxon>
        <taxon>Pezizomycotina</taxon>
        <taxon>Sordariomycetes</taxon>
        <taxon>Hypocreomycetidae</taxon>
        <taxon>Hypocreales</taxon>
        <taxon>Bionectriaceae</taxon>
        <taxon>Hapsidospora</taxon>
    </lineage>
</organism>
<feature type="domain" description="PRISE-like Rossmann-fold" evidence="1">
    <location>
        <begin position="6"/>
        <end position="394"/>
    </location>
</feature>
<evidence type="ECO:0000313" key="3">
    <source>
        <dbReference type="Proteomes" id="UP000029964"/>
    </source>
</evidence>
<dbReference type="OrthoDB" id="1731983at2759"/>
<proteinExistence type="predicted"/>